<proteinExistence type="predicted"/>
<dbReference type="RefSeq" id="WP_042579515.1">
    <property type="nucleotide sequence ID" value="NZ_JXQQ01000030.1"/>
</dbReference>
<dbReference type="Pfam" id="PF07729">
    <property type="entry name" value="FCD"/>
    <property type="match status" value="1"/>
</dbReference>
<dbReference type="EMBL" id="JXQQ01000030">
    <property type="protein sequence ID" value="KIQ31764.1"/>
    <property type="molecule type" value="Genomic_DNA"/>
</dbReference>
<dbReference type="PROSITE" id="PS50949">
    <property type="entry name" value="HTH_GNTR"/>
    <property type="match status" value="1"/>
</dbReference>
<dbReference type="PANTHER" id="PTHR43537">
    <property type="entry name" value="TRANSCRIPTIONAL REGULATOR, GNTR FAMILY"/>
    <property type="match status" value="1"/>
</dbReference>
<sequence>MHPSPRINLSDKIRAALEAEITSGQLTAGSRIDEQALMDRFEVSRTPAREALLQLMSAGLVTTVPRQGAVVASLSLPEYVAMLEILMELEGLAARLSARRMPAVQRKQLEQADQACRDAAAKNDAELYGAANRSFHEIIYDGSLNEVLARQLRAMRLRMRHPQRTLFDRPGRIRNSLVEHKQVVEAILNGDEDAAYRAMTGHISSGGNVYADAIASMPHGVPVAAPVATPEVAADALAVTRRAAGGRKPAAKSTTKA</sequence>
<evidence type="ECO:0000256" key="3">
    <source>
        <dbReference type="ARBA" id="ARBA00023163"/>
    </source>
</evidence>
<dbReference type="SMART" id="SM00345">
    <property type="entry name" value="HTH_GNTR"/>
    <property type="match status" value="1"/>
</dbReference>
<evidence type="ECO:0000313" key="6">
    <source>
        <dbReference type="Proteomes" id="UP000032067"/>
    </source>
</evidence>
<dbReference type="GO" id="GO:0003700">
    <property type="term" value="F:DNA-binding transcription factor activity"/>
    <property type="evidence" value="ECO:0007669"/>
    <property type="project" value="InterPro"/>
</dbReference>
<dbReference type="PANTHER" id="PTHR43537:SF49">
    <property type="entry name" value="TRANSCRIPTIONAL REGULATORY PROTEIN"/>
    <property type="match status" value="1"/>
</dbReference>
<name>A0A0D0MLD3_VARPD</name>
<evidence type="ECO:0000313" key="5">
    <source>
        <dbReference type="EMBL" id="KIQ31764.1"/>
    </source>
</evidence>
<dbReference type="Gene3D" id="1.10.10.10">
    <property type="entry name" value="Winged helix-like DNA-binding domain superfamily/Winged helix DNA-binding domain"/>
    <property type="match status" value="1"/>
</dbReference>
<keyword evidence="1" id="KW-0805">Transcription regulation</keyword>
<dbReference type="OrthoDB" id="5343379at2"/>
<keyword evidence="2" id="KW-0238">DNA-binding</keyword>
<evidence type="ECO:0000256" key="1">
    <source>
        <dbReference type="ARBA" id="ARBA00023015"/>
    </source>
</evidence>
<dbReference type="Gene3D" id="1.20.120.530">
    <property type="entry name" value="GntR ligand-binding domain-like"/>
    <property type="match status" value="1"/>
</dbReference>
<dbReference type="InterPro" id="IPR011711">
    <property type="entry name" value="GntR_C"/>
</dbReference>
<organism evidence="5 6">
    <name type="scientific">Variovorax paradoxus</name>
    <dbReference type="NCBI Taxonomy" id="34073"/>
    <lineage>
        <taxon>Bacteria</taxon>
        <taxon>Pseudomonadati</taxon>
        <taxon>Pseudomonadota</taxon>
        <taxon>Betaproteobacteria</taxon>
        <taxon>Burkholderiales</taxon>
        <taxon>Comamonadaceae</taxon>
        <taxon>Variovorax</taxon>
    </lineage>
</organism>
<gene>
    <name evidence="5" type="ORF">RT97_14645</name>
</gene>
<evidence type="ECO:0000259" key="4">
    <source>
        <dbReference type="PROSITE" id="PS50949"/>
    </source>
</evidence>
<protein>
    <submittedName>
        <fullName evidence="5">GntR family transcriptional regulator</fullName>
    </submittedName>
</protein>
<dbReference type="Proteomes" id="UP000032067">
    <property type="component" value="Unassembled WGS sequence"/>
</dbReference>
<keyword evidence="3" id="KW-0804">Transcription</keyword>
<dbReference type="InterPro" id="IPR036388">
    <property type="entry name" value="WH-like_DNA-bd_sf"/>
</dbReference>
<dbReference type="SUPFAM" id="SSF48008">
    <property type="entry name" value="GntR ligand-binding domain-like"/>
    <property type="match status" value="1"/>
</dbReference>
<dbReference type="InterPro" id="IPR000524">
    <property type="entry name" value="Tscrpt_reg_HTH_GntR"/>
</dbReference>
<dbReference type="Pfam" id="PF00392">
    <property type="entry name" value="GntR"/>
    <property type="match status" value="1"/>
</dbReference>
<dbReference type="InterPro" id="IPR008920">
    <property type="entry name" value="TF_FadR/GntR_C"/>
</dbReference>
<dbReference type="GO" id="GO:0003677">
    <property type="term" value="F:DNA binding"/>
    <property type="evidence" value="ECO:0007669"/>
    <property type="project" value="UniProtKB-KW"/>
</dbReference>
<feature type="domain" description="HTH gntR-type" evidence="4">
    <location>
        <begin position="7"/>
        <end position="74"/>
    </location>
</feature>
<reference evidence="5 6" key="1">
    <citation type="submission" date="2014-12" db="EMBL/GenBank/DDBJ databases">
        <title>16Stimator: statistical estimation of ribosomal gene copy numbers from draft genome assemblies.</title>
        <authorList>
            <person name="Perisin M.A."/>
            <person name="Vetter M."/>
            <person name="Gilbert J.A."/>
            <person name="Bergelson J."/>
        </authorList>
    </citation>
    <scope>NUCLEOTIDE SEQUENCE [LARGE SCALE GENOMIC DNA]</scope>
    <source>
        <strain evidence="5 6">MEDvA23</strain>
    </source>
</reference>
<dbReference type="SMART" id="SM00895">
    <property type="entry name" value="FCD"/>
    <property type="match status" value="1"/>
</dbReference>
<dbReference type="CDD" id="cd07377">
    <property type="entry name" value="WHTH_GntR"/>
    <property type="match status" value="1"/>
</dbReference>
<dbReference type="AlphaFoldDB" id="A0A0D0MLD3"/>
<dbReference type="InterPro" id="IPR036390">
    <property type="entry name" value="WH_DNA-bd_sf"/>
</dbReference>
<comment type="caution">
    <text evidence="5">The sequence shown here is derived from an EMBL/GenBank/DDBJ whole genome shotgun (WGS) entry which is preliminary data.</text>
</comment>
<accession>A0A0D0MLD3</accession>
<dbReference type="SUPFAM" id="SSF46785">
    <property type="entry name" value="Winged helix' DNA-binding domain"/>
    <property type="match status" value="1"/>
</dbReference>
<evidence type="ECO:0000256" key="2">
    <source>
        <dbReference type="ARBA" id="ARBA00023125"/>
    </source>
</evidence>